<feature type="region of interest" description="Disordered" evidence="1">
    <location>
        <begin position="48"/>
        <end position="68"/>
    </location>
</feature>
<gene>
    <name evidence="2" type="ORF">PCL_08113</name>
</gene>
<comment type="caution">
    <text evidence="2">The sequence shown here is derived from an EMBL/GenBank/DDBJ whole genome shotgun (WGS) entry which is preliminary data.</text>
</comment>
<feature type="region of interest" description="Disordered" evidence="1">
    <location>
        <begin position="389"/>
        <end position="427"/>
    </location>
</feature>
<dbReference type="Proteomes" id="UP000245956">
    <property type="component" value="Unassembled WGS sequence"/>
</dbReference>
<evidence type="ECO:0000256" key="1">
    <source>
        <dbReference type="SAM" id="MobiDB-lite"/>
    </source>
</evidence>
<organism evidence="2 3">
    <name type="scientific">Purpureocillium lilacinum</name>
    <name type="common">Paecilomyces lilacinus</name>
    <dbReference type="NCBI Taxonomy" id="33203"/>
    <lineage>
        <taxon>Eukaryota</taxon>
        <taxon>Fungi</taxon>
        <taxon>Dikarya</taxon>
        <taxon>Ascomycota</taxon>
        <taxon>Pezizomycotina</taxon>
        <taxon>Sordariomycetes</taxon>
        <taxon>Hypocreomycetidae</taxon>
        <taxon>Hypocreales</taxon>
        <taxon>Ophiocordycipitaceae</taxon>
        <taxon>Purpureocillium</taxon>
    </lineage>
</organism>
<sequence length="427" mass="45814">MMFVGAVSSVDAVYLQERRLRWGHIRPPDPASSDLFFSTGGTAEAGIHPLTTPRRQGQEGGVRRHQSFRRDRFSKRLPFLLSVRSLAVPCHSTTWGCPLLSLSARFLGSGEQTEIPGLLAGTEPGATQHPLARPMAKPVRRSSSAESPIINRRGRRGLRATDPETDRLSPSASALVARGLCGFLTGASSLDKSSRPPTTCLAKKAKTVPAVLRCVAGNARAPSQRPPAPQQAIAHLALQQLLGNCTWRLDDPPLRLNRSSLFVPAHKGGSSIRALRCVARLPHLRYRSAGRASMRLNGPTLRRAAPRRAMKSSRAPDNAVSFLSRILARVKVGRAGAGPVGGAEPRGRRRLVLSLRGYETASLDWLLVAHRGLSCVARLVVHSTVTANPAEIGATPPRGLASAPSNDWMLSPLSPSSSTGHGNEDQQ</sequence>
<name>A0A2U3EJX0_PURLI</name>
<accession>A0A2U3EJX0</accession>
<evidence type="ECO:0000313" key="3">
    <source>
        <dbReference type="Proteomes" id="UP000245956"/>
    </source>
</evidence>
<dbReference type="EMBL" id="LCWV01000003">
    <property type="protein sequence ID" value="PWI74799.1"/>
    <property type="molecule type" value="Genomic_DNA"/>
</dbReference>
<protein>
    <submittedName>
        <fullName evidence="2">Uncharacterized protein</fullName>
    </submittedName>
</protein>
<reference evidence="2 3" key="1">
    <citation type="journal article" date="2016" name="Front. Microbiol.">
        <title>Genome and transcriptome sequences reveal the specific parasitism of the nematophagous Purpureocillium lilacinum 36-1.</title>
        <authorList>
            <person name="Xie J."/>
            <person name="Li S."/>
            <person name="Mo C."/>
            <person name="Xiao X."/>
            <person name="Peng D."/>
            <person name="Wang G."/>
            <person name="Xiao Y."/>
        </authorList>
    </citation>
    <scope>NUCLEOTIDE SEQUENCE [LARGE SCALE GENOMIC DNA]</scope>
    <source>
        <strain evidence="2 3">36-1</strain>
    </source>
</reference>
<evidence type="ECO:0000313" key="2">
    <source>
        <dbReference type="EMBL" id="PWI74799.1"/>
    </source>
</evidence>
<dbReference type="AlphaFoldDB" id="A0A2U3EJX0"/>
<feature type="region of interest" description="Disordered" evidence="1">
    <location>
        <begin position="132"/>
        <end position="169"/>
    </location>
</feature>
<proteinExistence type="predicted"/>